<dbReference type="OrthoDB" id="2243878at2"/>
<evidence type="ECO:0000313" key="2">
    <source>
        <dbReference type="Proteomes" id="UP000242246"/>
    </source>
</evidence>
<reference evidence="1 2" key="1">
    <citation type="submission" date="2014-12" db="EMBL/GenBank/DDBJ databases">
        <title>Draft genome sequences of 10 type strains of Lactococcus.</title>
        <authorList>
            <person name="Sun Z."/>
            <person name="Zhong Z."/>
            <person name="Liu W."/>
            <person name="Zhang W."/>
            <person name="Zhang H."/>
        </authorList>
    </citation>
    <scope>NUCLEOTIDE SEQUENCE [LARGE SCALE GENOMIC DNA]</scope>
    <source>
        <strain evidence="1 2">DSM 20686</strain>
    </source>
</reference>
<gene>
    <name evidence="1" type="ORF">RU87_GL001165</name>
</gene>
<dbReference type="AlphaFoldDB" id="A0A2A5S0U4"/>
<dbReference type="EMBL" id="JXJX01000005">
    <property type="protein sequence ID" value="PCS07112.1"/>
    <property type="molecule type" value="Genomic_DNA"/>
</dbReference>
<sequence>MKKRMKLMLSITLMTLILLLCLTAIMYRGKLGEKDSPMQHLGTKQLLKNEGSSPKNSQIKVEGYYDITTTKSKNTDSSQLPELNSSRLGQFFNQDEAIRLDSGQEATLTPAKFEKIPLKNKIYSLTDTGNYLIGQQFPSGEYWISYTGDIPEWKIENGMRSKGAIQVVVHSPKTVTDSKSYTLTPKDTKQKVTLTDSKFLTIKSTEKNIVITLTPVK</sequence>
<dbReference type="Proteomes" id="UP000242246">
    <property type="component" value="Unassembled WGS sequence"/>
</dbReference>
<accession>A0A2A5S0U4</accession>
<name>A0A2A5S0U4_9LACT</name>
<organism evidence="1 2">
    <name type="scientific">Pseudolactococcus plantarum</name>
    <dbReference type="NCBI Taxonomy" id="1365"/>
    <lineage>
        <taxon>Bacteria</taxon>
        <taxon>Bacillati</taxon>
        <taxon>Bacillota</taxon>
        <taxon>Bacilli</taxon>
        <taxon>Lactobacillales</taxon>
        <taxon>Streptococcaceae</taxon>
        <taxon>Pseudolactococcus</taxon>
    </lineage>
</organism>
<dbReference type="STRING" id="1348632.GCA_001591745_00693"/>
<keyword evidence="2" id="KW-1185">Reference proteome</keyword>
<proteinExistence type="predicted"/>
<comment type="caution">
    <text evidence="1">The sequence shown here is derived from an EMBL/GenBank/DDBJ whole genome shotgun (WGS) entry which is preliminary data.</text>
</comment>
<evidence type="ECO:0000313" key="1">
    <source>
        <dbReference type="EMBL" id="PCS07112.1"/>
    </source>
</evidence>
<protein>
    <submittedName>
        <fullName evidence="1">Uncharacterized protein</fullName>
    </submittedName>
</protein>
<dbReference type="RefSeq" id="WP_068161532.1">
    <property type="nucleotide sequence ID" value="NZ_JXJX01000005.1"/>
</dbReference>